<gene>
    <name evidence="5" type="primary">Necator_chrV.g18446</name>
    <name evidence="5" type="ORF">RB195_013655</name>
</gene>
<dbReference type="EMBL" id="JAVFWL010000005">
    <property type="protein sequence ID" value="KAK6754798.1"/>
    <property type="molecule type" value="Genomic_DNA"/>
</dbReference>
<evidence type="ECO:0000313" key="6">
    <source>
        <dbReference type="Proteomes" id="UP001303046"/>
    </source>
</evidence>
<proteinExistence type="inferred from homology"/>
<evidence type="ECO:0000256" key="4">
    <source>
        <dbReference type="SAM" id="MobiDB-lite"/>
    </source>
</evidence>
<dbReference type="SUPFAM" id="SSF54160">
    <property type="entry name" value="Chromo domain-like"/>
    <property type="match status" value="1"/>
</dbReference>
<dbReference type="PANTHER" id="PTHR28573:SF1">
    <property type="entry name" value="SPINDLE AND KINETOCHORE-ASSOCIATED PROTEIN 1"/>
    <property type="match status" value="1"/>
</dbReference>
<name>A0ABR1DWL0_NECAM</name>
<dbReference type="InterPro" id="IPR016197">
    <property type="entry name" value="Chromo-like_dom_sf"/>
</dbReference>
<evidence type="ECO:0000256" key="2">
    <source>
        <dbReference type="ARBA" id="ARBA00047182"/>
    </source>
</evidence>
<sequence>MSDHIVLPISEEHVEPITNRKNEIVSHVESILPPAKIEKITHRFNEKLAHLQQLIRDCNLLNAELREMSPLEQVFLGVGDVIRNENISVEYPRSASAEITAKSTCLEAEVAGAAPINTTQPNPPSGACEEPKAISGNIIRTVSETEFEEIPRYMRGRMTRAELNEIVVKLDEFLMQKRRLLNAPFKKLSIKDKDQVGKWKEQETPATANKLFCQEADVKPELTDRIMTDEKYEIKRILAERKADGKQDKMEYLVDWEPTWVFDSDMDAGLLDDFHYSVVVLGPIHTPENIQKKSIKDMDIVIQRESKRDNEKDGVILELMPYEQVKKLYPDELFAYIETTFSLPEDMCQPYEKEDNKKKPKKKSTNNVKKKSAK</sequence>
<evidence type="ECO:0000256" key="3">
    <source>
        <dbReference type="ARBA" id="ARBA00047202"/>
    </source>
</evidence>
<dbReference type="Gene3D" id="2.40.50.40">
    <property type="match status" value="1"/>
</dbReference>
<comment type="caution">
    <text evidence="5">The sequence shown here is derived from an EMBL/GenBank/DDBJ whole genome shotgun (WGS) entry which is preliminary data.</text>
</comment>
<dbReference type="CDD" id="cd00024">
    <property type="entry name" value="CD_CSD"/>
    <property type="match status" value="1"/>
</dbReference>
<dbReference type="InterPro" id="IPR042031">
    <property type="entry name" value="SKA1_MBD_sf"/>
</dbReference>
<evidence type="ECO:0000313" key="5">
    <source>
        <dbReference type="EMBL" id="KAK6754798.1"/>
    </source>
</evidence>
<protein>
    <recommendedName>
        <fullName evidence="2">SKA complex subunit 1</fullName>
    </recommendedName>
    <alternativeName>
        <fullName evidence="3">Spindle and kinetochore-associated protein 1</fullName>
    </alternativeName>
</protein>
<comment type="similarity">
    <text evidence="1">Belongs to the SKA1 family.</text>
</comment>
<feature type="compositionally biased region" description="Basic residues" evidence="4">
    <location>
        <begin position="358"/>
        <end position="374"/>
    </location>
</feature>
<dbReference type="Proteomes" id="UP001303046">
    <property type="component" value="Unassembled WGS sequence"/>
</dbReference>
<dbReference type="PANTHER" id="PTHR28573">
    <property type="entry name" value="SPINDLE AND KINETOCHORE-ASSOCIATED PROTEIN 1"/>
    <property type="match status" value="1"/>
</dbReference>
<dbReference type="Gene3D" id="1.10.10.1890">
    <property type="entry name" value="Ska1 microtubule binding domain-like"/>
    <property type="match status" value="1"/>
</dbReference>
<dbReference type="Pfam" id="PF07160">
    <property type="entry name" value="SKA1"/>
    <property type="match status" value="1"/>
</dbReference>
<feature type="region of interest" description="Disordered" evidence="4">
    <location>
        <begin position="351"/>
        <end position="374"/>
    </location>
</feature>
<reference evidence="5 6" key="1">
    <citation type="submission" date="2023-08" db="EMBL/GenBank/DDBJ databases">
        <title>A Necator americanus chromosomal reference genome.</title>
        <authorList>
            <person name="Ilik V."/>
            <person name="Petrzelkova K.J."/>
            <person name="Pardy F."/>
            <person name="Fuh T."/>
            <person name="Niatou-Singa F.S."/>
            <person name="Gouil Q."/>
            <person name="Baker L."/>
            <person name="Ritchie M.E."/>
            <person name="Jex A.R."/>
            <person name="Gazzola D."/>
            <person name="Li H."/>
            <person name="Toshio Fujiwara R."/>
            <person name="Zhan B."/>
            <person name="Aroian R.V."/>
            <person name="Pafco B."/>
            <person name="Schwarz E.M."/>
        </authorList>
    </citation>
    <scope>NUCLEOTIDE SEQUENCE [LARGE SCALE GENOMIC DNA]</scope>
    <source>
        <strain evidence="5 6">Aroian</strain>
        <tissue evidence="5">Whole animal</tissue>
    </source>
</reference>
<accession>A0ABR1DWL0</accession>
<dbReference type="InterPro" id="IPR009829">
    <property type="entry name" value="SKA1"/>
</dbReference>
<organism evidence="5 6">
    <name type="scientific">Necator americanus</name>
    <name type="common">Human hookworm</name>
    <dbReference type="NCBI Taxonomy" id="51031"/>
    <lineage>
        <taxon>Eukaryota</taxon>
        <taxon>Metazoa</taxon>
        <taxon>Ecdysozoa</taxon>
        <taxon>Nematoda</taxon>
        <taxon>Chromadorea</taxon>
        <taxon>Rhabditida</taxon>
        <taxon>Rhabditina</taxon>
        <taxon>Rhabditomorpha</taxon>
        <taxon>Strongyloidea</taxon>
        <taxon>Ancylostomatidae</taxon>
        <taxon>Bunostominae</taxon>
        <taxon>Necator</taxon>
    </lineage>
</organism>
<keyword evidence="6" id="KW-1185">Reference proteome</keyword>
<evidence type="ECO:0000256" key="1">
    <source>
        <dbReference type="ARBA" id="ARBA00006836"/>
    </source>
</evidence>